<keyword evidence="4" id="KW-0547">Nucleotide-binding</keyword>
<evidence type="ECO:0000256" key="9">
    <source>
        <dbReference type="ARBA" id="ARBA00023235"/>
    </source>
</evidence>
<dbReference type="AlphaFoldDB" id="A0A7G5XFQ9"/>
<dbReference type="RefSeq" id="WP_182802574.1">
    <property type="nucleotide sequence ID" value="NZ_CP060007.1"/>
</dbReference>
<dbReference type="GO" id="GO:0003677">
    <property type="term" value="F:DNA binding"/>
    <property type="evidence" value="ECO:0007669"/>
    <property type="project" value="UniProtKB-KW"/>
</dbReference>
<reference evidence="14" key="1">
    <citation type="submission" date="2020-08" db="EMBL/GenBank/DDBJ databases">
        <title>Lacibacter sp. S13-6-6 genome sequencing.</title>
        <authorList>
            <person name="Jin L."/>
        </authorList>
    </citation>
    <scope>NUCLEOTIDE SEQUENCE [LARGE SCALE GENOMIC DNA]</scope>
    <source>
        <strain evidence="14">S13-6-6</strain>
    </source>
</reference>
<evidence type="ECO:0000256" key="6">
    <source>
        <dbReference type="ARBA" id="ARBA00022806"/>
    </source>
</evidence>
<dbReference type="PROSITE" id="PS51199">
    <property type="entry name" value="SF4_HELICASE"/>
    <property type="match status" value="1"/>
</dbReference>
<dbReference type="SUPFAM" id="SSF52540">
    <property type="entry name" value="P-loop containing nucleoside triphosphate hydrolases"/>
    <property type="match status" value="1"/>
</dbReference>
<feature type="domain" description="SF4 helicase" evidence="12">
    <location>
        <begin position="174"/>
        <end position="446"/>
    </location>
</feature>
<evidence type="ECO:0000256" key="11">
    <source>
        <dbReference type="ARBA" id="ARBA00048954"/>
    </source>
</evidence>
<dbReference type="KEGG" id="lacs:H4075_19955"/>
<dbReference type="SUPFAM" id="SSF48024">
    <property type="entry name" value="N-terminal domain of DnaB helicase"/>
    <property type="match status" value="1"/>
</dbReference>
<dbReference type="GO" id="GO:1990077">
    <property type="term" value="C:primosome complex"/>
    <property type="evidence" value="ECO:0007669"/>
    <property type="project" value="UniProtKB-KW"/>
</dbReference>
<comment type="catalytic activity">
    <reaction evidence="11">
        <text>ATP + H2O = ADP + phosphate + H(+)</text>
        <dbReference type="Rhea" id="RHEA:13065"/>
        <dbReference type="ChEBI" id="CHEBI:15377"/>
        <dbReference type="ChEBI" id="CHEBI:15378"/>
        <dbReference type="ChEBI" id="CHEBI:30616"/>
        <dbReference type="ChEBI" id="CHEBI:43474"/>
        <dbReference type="ChEBI" id="CHEBI:456216"/>
        <dbReference type="EC" id="5.6.2.3"/>
    </reaction>
</comment>
<gene>
    <name evidence="13" type="ORF">H4075_19955</name>
</gene>
<evidence type="ECO:0000313" key="13">
    <source>
        <dbReference type="EMBL" id="QNA44312.1"/>
    </source>
</evidence>
<dbReference type="Gene3D" id="1.10.860.10">
    <property type="entry name" value="DNAb Helicase, Chain A"/>
    <property type="match status" value="1"/>
</dbReference>
<dbReference type="GO" id="GO:0016787">
    <property type="term" value="F:hydrolase activity"/>
    <property type="evidence" value="ECO:0007669"/>
    <property type="project" value="UniProtKB-KW"/>
</dbReference>
<keyword evidence="2" id="KW-0639">Primosome</keyword>
<keyword evidence="9" id="KW-0413">Isomerase</keyword>
<name>A0A7G5XFQ9_9BACT</name>
<keyword evidence="6" id="KW-0347">Helicase</keyword>
<organism evidence="13 14">
    <name type="scientific">Lacibacter sediminis</name>
    <dbReference type="NCBI Taxonomy" id="2760713"/>
    <lineage>
        <taxon>Bacteria</taxon>
        <taxon>Pseudomonadati</taxon>
        <taxon>Bacteroidota</taxon>
        <taxon>Chitinophagia</taxon>
        <taxon>Chitinophagales</taxon>
        <taxon>Chitinophagaceae</taxon>
        <taxon>Lacibacter</taxon>
    </lineage>
</organism>
<dbReference type="InterPro" id="IPR027417">
    <property type="entry name" value="P-loop_NTPase"/>
</dbReference>
<dbReference type="PANTHER" id="PTHR30153:SF2">
    <property type="entry name" value="REPLICATIVE DNA HELICASE"/>
    <property type="match status" value="1"/>
</dbReference>
<dbReference type="GO" id="GO:0043139">
    <property type="term" value="F:5'-3' DNA helicase activity"/>
    <property type="evidence" value="ECO:0007669"/>
    <property type="project" value="UniProtKB-EC"/>
</dbReference>
<dbReference type="GO" id="GO:0006269">
    <property type="term" value="P:DNA replication, synthesis of primer"/>
    <property type="evidence" value="ECO:0007669"/>
    <property type="project" value="UniProtKB-KW"/>
</dbReference>
<dbReference type="GO" id="GO:0005829">
    <property type="term" value="C:cytosol"/>
    <property type="evidence" value="ECO:0007669"/>
    <property type="project" value="TreeGrafter"/>
</dbReference>
<keyword evidence="8" id="KW-0238">DNA-binding</keyword>
<evidence type="ECO:0000256" key="2">
    <source>
        <dbReference type="ARBA" id="ARBA00022515"/>
    </source>
</evidence>
<dbReference type="GO" id="GO:0005524">
    <property type="term" value="F:ATP binding"/>
    <property type="evidence" value="ECO:0007669"/>
    <property type="project" value="UniProtKB-KW"/>
</dbReference>
<keyword evidence="3" id="KW-0235">DNA replication</keyword>
<dbReference type="InterPro" id="IPR007694">
    <property type="entry name" value="DNA_helicase_DnaB-like_C"/>
</dbReference>
<dbReference type="InterPro" id="IPR007693">
    <property type="entry name" value="DNA_helicase_DnaB-like_N"/>
</dbReference>
<evidence type="ECO:0000313" key="14">
    <source>
        <dbReference type="Proteomes" id="UP000515344"/>
    </source>
</evidence>
<dbReference type="InterPro" id="IPR036185">
    <property type="entry name" value="DNA_heli_DnaB-like_N_sf"/>
</dbReference>
<dbReference type="InterPro" id="IPR016136">
    <property type="entry name" value="DNA_helicase_N/primase_C"/>
</dbReference>
<evidence type="ECO:0000256" key="3">
    <source>
        <dbReference type="ARBA" id="ARBA00022705"/>
    </source>
</evidence>
<sequence length="487" mass="55991">MSPLDEIIEVEKQFLAVILNDHDTYFRVAHIITASTRFSAPEHQEIYAAMQLLVERNDQIRPSTVLFALKELSGRENTNAEARLRELADIQPDASAMGSYMNIIHRKSIRGEFHTIIQKSQHDLQNPAFDVLDLLNDIHTMTSSLLAHTTKNKEHTLKDLWKSHTERFKLNQDTANQLSGFSTGFEKLDAAINGLQPGRLYVIGARPSVGKTAFAINLMLNVCISAEKPRRAIYFSHEMSADQLSQRIMACKSGIKLEHIAKGVLDEKEWELLNQFQIDEKTNENIIIDDRPSGTVKDVRESLHLHSANPIDIVFVDHLQYLKSKQGRYRDEELTHIMKEFKELSYEFKIPIILISQLNRNVETRTSGRIPMLSDLRESGSIEQEADVVMFLYRPEYYEVLTDSSGEGVTGETHLRIAKNRTGILDTIHLSALLHNQRFIPYDKLHDQLHEIIEAKESEGKWSKRFQDEKKKYEKDVNNLDQEDTPF</sequence>
<evidence type="ECO:0000256" key="5">
    <source>
        <dbReference type="ARBA" id="ARBA00022801"/>
    </source>
</evidence>
<evidence type="ECO:0000259" key="12">
    <source>
        <dbReference type="PROSITE" id="PS51199"/>
    </source>
</evidence>
<keyword evidence="14" id="KW-1185">Reference proteome</keyword>
<comment type="similarity">
    <text evidence="1">Belongs to the helicase family. DnaB subfamily.</text>
</comment>
<keyword evidence="5" id="KW-0378">Hydrolase</keyword>
<dbReference type="EMBL" id="CP060007">
    <property type="protein sequence ID" value="QNA44312.1"/>
    <property type="molecule type" value="Genomic_DNA"/>
</dbReference>
<evidence type="ECO:0000256" key="7">
    <source>
        <dbReference type="ARBA" id="ARBA00022840"/>
    </source>
</evidence>
<dbReference type="Proteomes" id="UP000515344">
    <property type="component" value="Chromosome"/>
</dbReference>
<evidence type="ECO:0000256" key="1">
    <source>
        <dbReference type="ARBA" id="ARBA00008428"/>
    </source>
</evidence>
<dbReference type="EC" id="5.6.2.3" evidence="10"/>
<evidence type="ECO:0000256" key="10">
    <source>
        <dbReference type="ARBA" id="ARBA00044969"/>
    </source>
</evidence>
<protein>
    <recommendedName>
        <fullName evidence="10">DNA 5'-3' helicase</fullName>
        <ecNumber evidence="10">5.6.2.3</ecNumber>
    </recommendedName>
</protein>
<accession>A0A7G5XFQ9</accession>
<evidence type="ECO:0000256" key="8">
    <source>
        <dbReference type="ARBA" id="ARBA00023125"/>
    </source>
</evidence>
<dbReference type="PANTHER" id="PTHR30153">
    <property type="entry name" value="REPLICATIVE DNA HELICASE DNAB"/>
    <property type="match status" value="1"/>
</dbReference>
<dbReference type="Pfam" id="PF03796">
    <property type="entry name" value="DnaB_C"/>
    <property type="match status" value="1"/>
</dbReference>
<evidence type="ECO:0000256" key="4">
    <source>
        <dbReference type="ARBA" id="ARBA00022741"/>
    </source>
</evidence>
<keyword evidence="7" id="KW-0067">ATP-binding</keyword>
<dbReference type="Gene3D" id="3.40.50.300">
    <property type="entry name" value="P-loop containing nucleotide triphosphate hydrolases"/>
    <property type="match status" value="1"/>
</dbReference>
<proteinExistence type="inferred from homology"/>
<dbReference type="Pfam" id="PF00772">
    <property type="entry name" value="DnaB"/>
    <property type="match status" value="1"/>
</dbReference>